<feature type="transmembrane region" description="Helical" evidence="8">
    <location>
        <begin position="166"/>
        <end position="190"/>
    </location>
</feature>
<comment type="caution">
    <text evidence="9">The sequence shown here is derived from an EMBL/GenBank/DDBJ whole genome shotgun (WGS) entry which is preliminary data.</text>
</comment>
<sequence length="404" mass="42603">MAAVPSVGRVAKTPAVPLVPARFPLVLAALLAAVAVVWWALGWPLGVDSAVYRSGALAVLHGEPLYGPLTATPDWSPELPFAYPPIAAVAFLPLAGLPVQFAWGLLAVVTVLALHSSVRLVGGAWWVLPLVLVLEPVWRTVGLGQVNAVLMALVLLDVLVLRGSRWSGVLVGVAAAVKLTPLVFVAHLLLTGRRADALRALGVFAGLGVTGFVLLPGDSVRYWTSTMLSANSAGSNGWWGNQSVSGLVRRVLGDSGPVTAAVVLLVLCAAAYLVRDLHRRGDAVGALLVTAFCGVLVSPISWTHHWVWAAPLCALLQARRRHGGLVAVVVLFTGWVFALVPRAEGRESSWTALESLAGNAYVLVALAVLGGLVLRRWRSSRGVAVVRSHSFRINAVLRMGKRTG</sequence>
<evidence type="ECO:0000256" key="5">
    <source>
        <dbReference type="ARBA" id="ARBA00022989"/>
    </source>
</evidence>
<keyword evidence="10" id="KW-1185">Reference proteome</keyword>
<dbReference type="GO" id="GO:0016758">
    <property type="term" value="F:hexosyltransferase activity"/>
    <property type="evidence" value="ECO:0007669"/>
    <property type="project" value="InterPro"/>
</dbReference>
<dbReference type="InterPro" id="IPR018584">
    <property type="entry name" value="GT87"/>
</dbReference>
<evidence type="ECO:0000256" key="8">
    <source>
        <dbReference type="SAM" id="Phobius"/>
    </source>
</evidence>
<dbReference type="Pfam" id="PF09594">
    <property type="entry name" value="GT87"/>
    <property type="match status" value="1"/>
</dbReference>
<comment type="similarity">
    <text evidence="7">Belongs to the glycosyltransferase 87 family.</text>
</comment>
<reference evidence="9 10" key="1">
    <citation type="submission" date="2018-03" db="EMBL/GenBank/DDBJ databases">
        <title>Genomic Encyclopedia of Archaeal and Bacterial Type Strains, Phase II (KMG-II): from individual species to whole genera.</title>
        <authorList>
            <person name="Goeker M."/>
        </authorList>
    </citation>
    <scope>NUCLEOTIDE SEQUENCE [LARGE SCALE GENOMIC DNA]</scope>
    <source>
        <strain evidence="9 10">DSM 44720</strain>
    </source>
</reference>
<evidence type="ECO:0000256" key="1">
    <source>
        <dbReference type="ARBA" id="ARBA00004651"/>
    </source>
</evidence>
<accession>A0A2T0TG88</accession>
<dbReference type="Proteomes" id="UP000239494">
    <property type="component" value="Unassembled WGS sequence"/>
</dbReference>
<dbReference type="AlphaFoldDB" id="A0A2T0TG88"/>
<keyword evidence="2" id="KW-1003">Cell membrane</keyword>
<keyword evidence="5 8" id="KW-1133">Transmembrane helix</keyword>
<keyword evidence="3 9" id="KW-0808">Transferase</keyword>
<evidence type="ECO:0000256" key="4">
    <source>
        <dbReference type="ARBA" id="ARBA00022692"/>
    </source>
</evidence>
<feature type="transmembrane region" description="Helical" evidence="8">
    <location>
        <begin position="352"/>
        <end position="374"/>
    </location>
</feature>
<feature type="transmembrane region" description="Helical" evidence="8">
    <location>
        <begin position="255"/>
        <end position="274"/>
    </location>
</feature>
<proteinExistence type="inferred from homology"/>
<evidence type="ECO:0000313" key="10">
    <source>
        <dbReference type="Proteomes" id="UP000239494"/>
    </source>
</evidence>
<comment type="subcellular location">
    <subcellularLocation>
        <location evidence="1">Cell membrane</location>
        <topology evidence="1">Multi-pass membrane protein</topology>
    </subcellularLocation>
</comment>
<dbReference type="GO" id="GO:0005886">
    <property type="term" value="C:plasma membrane"/>
    <property type="evidence" value="ECO:0007669"/>
    <property type="project" value="UniProtKB-SubCell"/>
</dbReference>
<evidence type="ECO:0000313" key="9">
    <source>
        <dbReference type="EMBL" id="PRY44648.1"/>
    </source>
</evidence>
<organism evidence="9 10">
    <name type="scientific">Umezawaea tangerina</name>
    <dbReference type="NCBI Taxonomy" id="84725"/>
    <lineage>
        <taxon>Bacteria</taxon>
        <taxon>Bacillati</taxon>
        <taxon>Actinomycetota</taxon>
        <taxon>Actinomycetes</taxon>
        <taxon>Pseudonocardiales</taxon>
        <taxon>Pseudonocardiaceae</taxon>
        <taxon>Umezawaea</taxon>
    </lineage>
</organism>
<gene>
    <name evidence="9" type="ORF">CLV43_102213</name>
</gene>
<keyword evidence="6 8" id="KW-0472">Membrane</keyword>
<dbReference type="EMBL" id="PVTF01000002">
    <property type="protein sequence ID" value="PRY44648.1"/>
    <property type="molecule type" value="Genomic_DNA"/>
</dbReference>
<feature type="transmembrane region" description="Helical" evidence="8">
    <location>
        <begin position="21"/>
        <end position="41"/>
    </location>
</feature>
<evidence type="ECO:0000256" key="6">
    <source>
        <dbReference type="ARBA" id="ARBA00023136"/>
    </source>
</evidence>
<evidence type="ECO:0000256" key="3">
    <source>
        <dbReference type="ARBA" id="ARBA00022679"/>
    </source>
</evidence>
<keyword evidence="4 8" id="KW-0812">Transmembrane</keyword>
<dbReference type="OrthoDB" id="9774600at2"/>
<name>A0A2T0TG88_9PSEU</name>
<feature type="transmembrane region" description="Helical" evidence="8">
    <location>
        <begin position="283"/>
        <end position="302"/>
    </location>
</feature>
<keyword evidence="9" id="KW-0328">Glycosyltransferase</keyword>
<feature type="transmembrane region" description="Helical" evidence="8">
    <location>
        <begin position="322"/>
        <end position="340"/>
    </location>
</feature>
<protein>
    <submittedName>
        <fullName evidence="9">Alpha-1,2-mannosyltransferase</fullName>
    </submittedName>
</protein>
<feature type="transmembrane region" description="Helical" evidence="8">
    <location>
        <begin position="101"/>
        <end position="128"/>
    </location>
</feature>
<evidence type="ECO:0000256" key="2">
    <source>
        <dbReference type="ARBA" id="ARBA00022475"/>
    </source>
</evidence>
<evidence type="ECO:0000256" key="7">
    <source>
        <dbReference type="ARBA" id="ARBA00024033"/>
    </source>
</evidence>
<feature type="transmembrane region" description="Helical" evidence="8">
    <location>
        <begin position="140"/>
        <end position="160"/>
    </location>
</feature>
<feature type="transmembrane region" description="Helical" evidence="8">
    <location>
        <begin position="197"/>
        <end position="215"/>
    </location>
</feature>